<accession>A0A251NIP5</accession>
<feature type="compositionally biased region" description="Low complexity" evidence="1">
    <location>
        <begin position="1"/>
        <end position="14"/>
    </location>
</feature>
<dbReference type="InterPro" id="IPR045096">
    <property type="entry name" value="EDR2-like"/>
</dbReference>
<dbReference type="SUPFAM" id="SSF55961">
    <property type="entry name" value="Bet v1-like"/>
    <property type="match status" value="1"/>
</dbReference>
<dbReference type="InterPro" id="IPR002913">
    <property type="entry name" value="START_lipid-bd_dom"/>
</dbReference>
<sequence>MDALPSPSSSSSPSTLKKVGSERSEVSTMSGLLGLGGGGGGGGGGGEDQRGSSTFEYFGWVYHLGVNSIGHEYCHLRFLFIRGKYVEMYKRDPHENPGIKPIRRGVVGPTLMLEEVGRRKVYYGDVYVLRFFNRLDESKKGEIACVTAGEAQKWLEAFDQAKQQAEFELTRGGSARNKLNMETELNLDVHRPRVRRYASGLKKLIRIGQGPETLLCQSSSLGANGSTDGYFERDINDAIEAYEWKCVRTINGVRIFEDVANSESGKGVIVKAVAVIDASADTAFEVLLNLGRHQRYEWDMLTGDLELLDSYDGHLDVVYGTFDPRWHSKRDFIFSRQWFCGQDGTYTILHFPAVHKKKPPRSGYRRTKINPSTWEIRNLNTSMGSNTPRCLVTQMLEINSAGWCRWKKNHCSKFEKSVPYALLCQVGGLKEYIGANPALKFESSTTVIQSKLSEVSVSNAEFEESEVKDEFYDAMSADSSSSDEELDNKDSKLNLALKRTSAADANKELDSEVAPVMIDPSQFRGSLRNGKDEADTNCWTCPSGTGFMIRGKNYLKDNSKVMGGDPLLKLIAVDWFKVDKSLDRIALHPRSLLQSQAGKKLPFVLVINLQVPAKPNYSLALYYASDRPAKPGSLFAQFVDGSDMFRDARFKLIPSIVEGYWMVKRAVGTKACLLGKAVTCKYFRQDNFLEIDVDIGSSSVARSVIGLVLGYVTSIVVDLAILIEAKEEAELPEYILGTVRLNRLKLDSAVRLEV</sequence>
<dbReference type="InterPro" id="IPR023393">
    <property type="entry name" value="START-like_dom_sf"/>
</dbReference>
<dbReference type="PROSITE" id="PS50848">
    <property type="entry name" value="START"/>
    <property type="match status" value="1"/>
</dbReference>
<dbReference type="InterPro" id="IPR009769">
    <property type="entry name" value="EDR2_C"/>
</dbReference>
<feature type="region of interest" description="Disordered" evidence="1">
    <location>
        <begin position="1"/>
        <end position="25"/>
    </location>
</feature>
<dbReference type="Gene3D" id="3.30.530.20">
    <property type="match status" value="1"/>
</dbReference>
<dbReference type="PANTHER" id="PTHR12136">
    <property type="entry name" value="ENHANCED DISEASE RESISTANCE-RELATED"/>
    <property type="match status" value="1"/>
</dbReference>
<dbReference type="PANTHER" id="PTHR12136:SF47">
    <property type="entry name" value="ENHANCED DISEASE RESISTANCE PROTEIN (DUF1336)"/>
    <property type="match status" value="1"/>
</dbReference>
<dbReference type="Proteomes" id="UP000006882">
    <property type="component" value="Chromosome G7"/>
</dbReference>
<feature type="domain" description="START" evidence="2">
    <location>
        <begin position="244"/>
        <end position="433"/>
    </location>
</feature>
<protein>
    <recommendedName>
        <fullName evidence="2">START domain-containing protein</fullName>
    </recommendedName>
</protein>
<dbReference type="Pfam" id="PF01852">
    <property type="entry name" value="START"/>
    <property type="match status" value="1"/>
</dbReference>
<evidence type="ECO:0000256" key="1">
    <source>
        <dbReference type="SAM" id="MobiDB-lite"/>
    </source>
</evidence>
<dbReference type="EMBL" id="CM007657">
    <property type="protein sequence ID" value="ONH98539.1"/>
    <property type="molecule type" value="Genomic_DNA"/>
</dbReference>
<dbReference type="Pfam" id="PF07059">
    <property type="entry name" value="EDR2_C"/>
    <property type="match status" value="1"/>
</dbReference>
<dbReference type="AlphaFoldDB" id="A0A251NIP5"/>
<reference evidence="3 4" key="1">
    <citation type="journal article" date="2013" name="Nat. Genet.">
        <title>The high-quality draft genome of peach (Prunus persica) identifies unique patterns of genetic diversity, domestication and genome evolution.</title>
        <authorList>
            <consortium name="International Peach Genome Initiative"/>
            <person name="Verde I."/>
            <person name="Abbott A.G."/>
            <person name="Scalabrin S."/>
            <person name="Jung S."/>
            <person name="Shu S."/>
            <person name="Marroni F."/>
            <person name="Zhebentyayeva T."/>
            <person name="Dettori M.T."/>
            <person name="Grimwood J."/>
            <person name="Cattonaro F."/>
            <person name="Zuccolo A."/>
            <person name="Rossini L."/>
            <person name="Jenkins J."/>
            <person name="Vendramin E."/>
            <person name="Meisel L.A."/>
            <person name="Decroocq V."/>
            <person name="Sosinski B."/>
            <person name="Prochnik S."/>
            <person name="Mitros T."/>
            <person name="Policriti A."/>
            <person name="Cipriani G."/>
            <person name="Dondini L."/>
            <person name="Ficklin S."/>
            <person name="Goodstein D.M."/>
            <person name="Xuan P."/>
            <person name="Del Fabbro C."/>
            <person name="Aramini V."/>
            <person name="Copetti D."/>
            <person name="Gonzalez S."/>
            <person name="Horner D.S."/>
            <person name="Falchi R."/>
            <person name="Lucas S."/>
            <person name="Mica E."/>
            <person name="Maldonado J."/>
            <person name="Lazzari B."/>
            <person name="Bielenberg D."/>
            <person name="Pirona R."/>
            <person name="Miculan M."/>
            <person name="Barakat A."/>
            <person name="Testolin R."/>
            <person name="Stella A."/>
            <person name="Tartarini S."/>
            <person name="Tonutti P."/>
            <person name="Arus P."/>
            <person name="Orellana A."/>
            <person name="Wells C."/>
            <person name="Main D."/>
            <person name="Vizzotto G."/>
            <person name="Silva H."/>
            <person name="Salamini F."/>
            <person name="Schmutz J."/>
            <person name="Morgante M."/>
            <person name="Rokhsar D.S."/>
        </authorList>
    </citation>
    <scope>NUCLEOTIDE SEQUENCE [LARGE SCALE GENOMIC DNA]</scope>
    <source>
        <strain evidence="4">cv. Nemared</strain>
    </source>
</reference>
<dbReference type="GO" id="GO:0008289">
    <property type="term" value="F:lipid binding"/>
    <property type="evidence" value="ECO:0007669"/>
    <property type="project" value="InterPro"/>
</dbReference>
<gene>
    <name evidence="3" type="ORF">PRUPE_7G253100</name>
</gene>
<evidence type="ECO:0000259" key="2">
    <source>
        <dbReference type="PROSITE" id="PS50848"/>
    </source>
</evidence>
<dbReference type="eggNOG" id="ENOG502QT1F">
    <property type="taxonomic scope" value="Eukaryota"/>
</dbReference>
<name>A0A251NIP5_PRUPE</name>
<evidence type="ECO:0000313" key="4">
    <source>
        <dbReference type="Proteomes" id="UP000006882"/>
    </source>
</evidence>
<keyword evidence="4" id="KW-1185">Reference proteome</keyword>
<dbReference type="SMR" id="A0A251NIP5"/>
<evidence type="ECO:0000313" key="3">
    <source>
        <dbReference type="EMBL" id="ONH98539.1"/>
    </source>
</evidence>
<dbReference type="Gramene" id="ONH98539">
    <property type="protein sequence ID" value="ONH98539"/>
    <property type="gene ID" value="PRUPE_7G253100"/>
</dbReference>
<dbReference type="CDD" id="cd00177">
    <property type="entry name" value="START"/>
    <property type="match status" value="1"/>
</dbReference>
<organism evidence="3 4">
    <name type="scientific">Prunus persica</name>
    <name type="common">Peach</name>
    <name type="synonym">Amygdalus persica</name>
    <dbReference type="NCBI Taxonomy" id="3760"/>
    <lineage>
        <taxon>Eukaryota</taxon>
        <taxon>Viridiplantae</taxon>
        <taxon>Streptophyta</taxon>
        <taxon>Embryophyta</taxon>
        <taxon>Tracheophyta</taxon>
        <taxon>Spermatophyta</taxon>
        <taxon>Magnoliopsida</taxon>
        <taxon>eudicotyledons</taxon>
        <taxon>Gunneridae</taxon>
        <taxon>Pentapetalae</taxon>
        <taxon>rosids</taxon>
        <taxon>fabids</taxon>
        <taxon>Rosales</taxon>
        <taxon>Rosaceae</taxon>
        <taxon>Amygdaloideae</taxon>
        <taxon>Amygdaleae</taxon>
        <taxon>Prunus</taxon>
    </lineage>
</organism>
<proteinExistence type="predicted"/>